<dbReference type="HOGENOM" id="CLU_3346991_0_0_5"/>
<dbReference type="EMBL" id="AATQ01000001">
    <property type="protein sequence ID" value="EAU48749.1"/>
    <property type="molecule type" value="Genomic_DNA"/>
</dbReference>
<proteinExistence type="predicted"/>
<sequence>MRRSKTQARNEKRPAAGQAVGRFRAGLRRERIPRRRA</sequence>
<dbReference type="STRING" id="314265.R2601_04213"/>
<accession>Q0FW03</accession>
<dbReference type="Proteomes" id="UP000006230">
    <property type="component" value="Unassembled WGS sequence"/>
</dbReference>
<dbReference type="AlphaFoldDB" id="Q0FW03"/>
<gene>
    <name evidence="2" type="ORF">R2601_04213</name>
</gene>
<feature type="region of interest" description="Disordered" evidence="1">
    <location>
        <begin position="1"/>
        <end position="37"/>
    </location>
</feature>
<organism evidence="2 3">
    <name type="scientific">Salipiger bermudensis (strain DSM 26914 / JCM 13377 / KCTC 12554 / HTCC2601)</name>
    <name type="common">Pelagibaca bermudensis</name>
    <dbReference type="NCBI Taxonomy" id="314265"/>
    <lineage>
        <taxon>Bacteria</taxon>
        <taxon>Pseudomonadati</taxon>
        <taxon>Pseudomonadota</taxon>
        <taxon>Alphaproteobacteria</taxon>
        <taxon>Rhodobacterales</taxon>
        <taxon>Roseobacteraceae</taxon>
        <taxon>Salipiger</taxon>
    </lineage>
</organism>
<comment type="caution">
    <text evidence="2">The sequence shown here is derived from an EMBL/GenBank/DDBJ whole genome shotgun (WGS) entry which is preliminary data.</text>
</comment>
<name>Q0FW03_SALBH</name>
<reference evidence="2 3" key="1">
    <citation type="journal article" date="2010" name="J. Bacteriol.">
        <title>Genome sequences of Pelagibaca bermudensis HTCC2601T and Maritimibacter alkaliphilus HTCC2654T, the type strains of two marine Roseobacter genera.</title>
        <authorList>
            <person name="Thrash J.C."/>
            <person name="Cho J.C."/>
            <person name="Ferriera S."/>
            <person name="Johnson J."/>
            <person name="Vergin K.L."/>
            <person name="Giovannoni S.J."/>
        </authorList>
    </citation>
    <scope>NUCLEOTIDE SEQUENCE [LARGE SCALE GENOMIC DNA]</scope>
    <source>
        <strain evidence="3">DSM 26914 / JCM 13377 / KCTC 12554 / HTCC2601</strain>
    </source>
</reference>
<keyword evidence="3" id="KW-1185">Reference proteome</keyword>
<protein>
    <submittedName>
        <fullName evidence="2">Uncharacterized protein</fullName>
    </submittedName>
</protein>
<evidence type="ECO:0000313" key="2">
    <source>
        <dbReference type="EMBL" id="EAU48749.1"/>
    </source>
</evidence>
<evidence type="ECO:0000313" key="3">
    <source>
        <dbReference type="Proteomes" id="UP000006230"/>
    </source>
</evidence>
<evidence type="ECO:0000256" key="1">
    <source>
        <dbReference type="SAM" id="MobiDB-lite"/>
    </source>
</evidence>